<dbReference type="PROSITE" id="PS50929">
    <property type="entry name" value="ABC_TM1F"/>
    <property type="match status" value="1"/>
</dbReference>
<reference evidence="9" key="2">
    <citation type="submission" date="2023-06" db="EMBL/GenBank/DDBJ databases">
        <authorList>
            <person name="Swenson N.G."/>
            <person name="Wegrzyn J.L."/>
            <person name="Mcevoy S.L."/>
        </authorList>
    </citation>
    <scope>NUCLEOTIDE SEQUENCE</scope>
    <source>
        <strain evidence="9">NS2018</strain>
        <tissue evidence="9">Leaf</tissue>
    </source>
</reference>
<dbReference type="GO" id="GO:0140359">
    <property type="term" value="F:ABC-type transporter activity"/>
    <property type="evidence" value="ECO:0007669"/>
    <property type="project" value="InterPro"/>
</dbReference>
<sequence length="337" mass="37787">MFHLAQAITQVATLAVIIAYERKSQAVNHLMPLRFYWVVSFVMTYLFAATAIARLTVVGGHNNNNMDTGLRLDDIFFLANIPVSGFLCTVAVRGHSGISVIREFNSGVNSRTVQLHEHELASNDENMSGYASASLFSRVVFLLVNPLIKKGYKAPFKADEAPSLPTDHRTKKMSELFDLNWPKPVENSKHSVKMTLFRCFWRDIAFIGFLAILRLAVMFIGPVLIQSFVDFTSGKGSDPNEGYYLVLTLLIAKTIEVFSSHQFNFQSQRLGMLIRSSLITSLYNKGLRLSCSSRQAHGVGQIVNYMAVDVQQLSDMMVQLHYIWLMPLQVAVALVLL</sequence>
<keyword evidence="3" id="KW-0547">Nucleotide-binding</keyword>
<feature type="transmembrane region" description="Helical" evidence="7">
    <location>
        <begin position="75"/>
        <end position="92"/>
    </location>
</feature>
<evidence type="ECO:0000313" key="10">
    <source>
        <dbReference type="Proteomes" id="UP001168877"/>
    </source>
</evidence>
<name>A0AA39SZ91_ACESA</name>
<evidence type="ECO:0000313" key="9">
    <source>
        <dbReference type="EMBL" id="KAK0608086.1"/>
    </source>
</evidence>
<gene>
    <name evidence="9" type="ORF">LWI29_025343</name>
</gene>
<dbReference type="InterPro" id="IPR050173">
    <property type="entry name" value="ABC_transporter_C-like"/>
</dbReference>
<dbReference type="Pfam" id="PF00664">
    <property type="entry name" value="ABC_membrane"/>
    <property type="match status" value="1"/>
</dbReference>
<evidence type="ECO:0000256" key="1">
    <source>
        <dbReference type="ARBA" id="ARBA00022448"/>
    </source>
</evidence>
<evidence type="ECO:0000256" key="5">
    <source>
        <dbReference type="ARBA" id="ARBA00022989"/>
    </source>
</evidence>
<dbReference type="EMBL" id="JAUESC010000001">
    <property type="protein sequence ID" value="KAK0608086.1"/>
    <property type="molecule type" value="Genomic_DNA"/>
</dbReference>
<keyword evidence="4" id="KW-0067">ATP-binding</keyword>
<keyword evidence="10" id="KW-1185">Reference proteome</keyword>
<dbReference type="PANTHER" id="PTHR24223">
    <property type="entry name" value="ATP-BINDING CASSETTE SUB-FAMILY C"/>
    <property type="match status" value="1"/>
</dbReference>
<dbReference type="GO" id="GO:0016020">
    <property type="term" value="C:membrane"/>
    <property type="evidence" value="ECO:0007669"/>
    <property type="project" value="InterPro"/>
</dbReference>
<accession>A0AA39SZ91</accession>
<protein>
    <recommendedName>
        <fullName evidence="8">ABC transmembrane type-1 domain-containing protein</fullName>
    </recommendedName>
</protein>
<keyword evidence="5 7" id="KW-1133">Transmembrane helix</keyword>
<evidence type="ECO:0000256" key="2">
    <source>
        <dbReference type="ARBA" id="ARBA00022692"/>
    </source>
</evidence>
<dbReference type="Gene3D" id="1.20.1560.10">
    <property type="entry name" value="ABC transporter type 1, transmembrane domain"/>
    <property type="match status" value="1"/>
</dbReference>
<keyword evidence="1" id="KW-0813">Transport</keyword>
<keyword evidence="6 7" id="KW-0472">Membrane</keyword>
<evidence type="ECO:0000256" key="7">
    <source>
        <dbReference type="SAM" id="Phobius"/>
    </source>
</evidence>
<evidence type="ECO:0000259" key="8">
    <source>
        <dbReference type="PROSITE" id="PS50929"/>
    </source>
</evidence>
<proteinExistence type="predicted"/>
<evidence type="ECO:0000256" key="6">
    <source>
        <dbReference type="ARBA" id="ARBA00023136"/>
    </source>
</evidence>
<comment type="caution">
    <text evidence="9">The sequence shown here is derived from an EMBL/GenBank/DDBJ whole genome shotgun (WGS) entry which is preliminary data.</text>
</comment>
<feature type="domain" description="ABC transmembrane type-1" evidence="8">
    <location>
        <begin position="205"/>
        <end position="337"/>
    </location>
</feature>
<dbReference type="SUPFAM" id="SSF90123">
    <property type="entry name" value="ABC transporter transmembrane region"/>
    <property type="match status" value="1"/>
</dbReference>
<dbReference type="InterPro" id="IPR036640">
    <property type="entry name" value="ABC1_TM_sf"/>
</dbReference>
<dbReference type="Proteomes" id="UP001168877">
    <property type="component" value="Unassembled WGS sequence"/>
</dbReference>
<feature type="transmembrane region" description="Helical" evidence="7">
    <location>
        <begin position="204"/>
        <end position="225"/>
    </location>
</feature>
<evidence type="ECO:0000256" key="3">
    <source>
        <dbReference type="ARBA" id="ARBA00022741"/>
    </source>
</evidence>
<reference evidence="9" key="1">
    <citation type="journal article" date="2022" name="Plant J.">
        <title>Strategies of tolerance reflected in two North American maple genomes.</title>
        <authorList>
            <person name="McEvoy S.L."/>
            <person name="Sezen U.U."/>
            <person name="Trouern-Trend A."/>
            <person name="McMahon S.M."/>
            <person name="Schaberg P.G."/>
            <person name="Yang J."/>
            <person name="Wegrzyn J.L."/>
            <person name="Swenson N.G."/>
        </authorList>
    </citation>
    <scope>NUCLEOTIDE SEQUENCE</scope>
    <source>
        <strain evidence="9">NS2018</strain>
    </source>
</reference>
<feature type="transmembrane region" description="Helical" evidence="7">
    <location>
        <begin position="35"/>
        <end position="55"/>
    </location>
</feature>
<dbReference type="GO" id="GO:0005524">
    <property type="term" value="F:ATP binding"/>
    <property type="evidence" value="ECO:0007669"/>
    <property type="project" value="UniProtKB-KW"/>
</dbReference>
<organism evidence="9 10">
    <name type="scientific">Acer saccharum</name>
    <name type="common">Sugar maple</name>
    <dbReference type="NCBI Taxonomy" id="4024"/>
    <lineage>
        <taxon>Eukaryota</taxon>
        <taxon>Viridiplantae</taxon>
        <taxon>Streptophyta</taxon>
        <taxon>Embryophyta</taxon>
        <taxon>Tracheophyta</taxon>
        <taxon>Spermatophyta</taxon>
        <taxon>Magnoliopsida</taxon>
        <taxon>eudicotyledons</taxon>
        <taxon>Gunneridae</taxon>
        <taxon>Pentapetalae</taxon>
        <taxon>rosids</taxon>
        <taxon>malvids</taxon>
        <taxon>Sapindales</taxon>
        <taxon>Sapindaceae</taxon>
        <taxon>Hippocastanoideae</taxon>
        <taxon>Acereae</taxon>
        <taxon>Acer</taxon>
    </lineage>
</organism>
<dbReference type="InterPro" id="IPR011527">
    <property type="entry name" value="ABC1_TM_dom"/>
</dbReference>
<feature type="transmembrane region" description="Helical" evidence="7">
    <location>
        <begin position="245"/>
        <end position="265"/>
    </location>
</feature>
<keyword evidence="2 7" id="KW-0812">Transmembrane</keyword>
<dbReference type="AlphaFoldDB" id="A0AA39SZ91"/>
<evidence type="ECO:0000256" key="4">
    <source>
        <dbReference type="ARBA" id="ARBA00022840"/>
    </source>
</evidence>
<dbReference type="PANTHER" id="PTHR24223:SF362">
    <property type="entry name" value="ABC TRANSPORTER C FAMILY MEMBER 4"/>
    <property type="match status" value="1"/>
</dbReference>